<evidence type="ECO:0000313" key="6">
    <source>
        <dbReference type="Proteomes" id="UP001172684"/>
    </source>
</evidence>
<dbReference type="Gene3D" id="1.10.287.3980">
    <property type="match status" value="1"/>
</dbReference>
<feature type="compositionally biased region" description="Low complexity" evidence="4">
    <location>
        <begin position="37"/>
        <end position="66"/>
    </location>
</feature>
<dbReference type="PANTHER" id="PTHR14503:SF4">
    <property type="entry name" value="LARGE RIBOSOMAL SUBUNIT PROTEIN BL34M"/>
    <property type="match status" value="1"/>
</dbReference>
<dbReference type="NCBIfam" id="TIGR01030">
    <property type="entry name" value="rpmH_bact"/>
    <property type="match status" value="1"/>
</dbReference>
<evidence type="ECO:0008006" key="7">
    <source>
        <dbReference type="Google" id="ProtNLM"/>
    </source>
</evidence>
<accession>A0ABQ9P4H2</accession>
<comment type="similarity">
    <text evidence="1">Belongs to the bacterial ribosomal protein bL34 family.</text>
</comment>
<dbReference type="PANTHER" id="PTHR14503">
    <property type="entry name" value="MITOCHONDRIAL RIBOSOMAL PROTEIN 34 FAMILY MEMBER"/>
    <property type="match status" value="1"/>
</dbReference>
<name>A0ABQ9P4H2_9PEZI</name>
<keyword evidence="6" id="KW-1185">Reference proteome</keyword>
<keyword evidence="3" id="KW-0687">Ribonucleoprotein</keyword>
<dbReference type="InterPro" id="IPR000271">
    <property type="entry name" value="Ribosomal_bL34"/>
</dbReference>
<gene>
    <name evidence="5" type="ORF">H2201_001122</name>
</gene>
<evidence type="ECO:0000256" key="4">
    <source>
        <dbReference type="SAM" id="MobiDB-lite"/>
    </source>
</evidence>
<dbReference type="HAMAP" id="MF_00391">
    <property type="entry name" value="Ribosomal_bL34"/>
    <property type="match status" value="1"/>
</dbReference>
<feature type="region of interest" description="Disordered" evidence="4">
    <location>
        <begin position="26"/>
        <end position="107"/>
    </location>
</feature>
<comment type="caution">
    <text evidence="5">The sequence shown here is derived from an EMBL/GenBank/DDBJ whole genome shotgun (WGS) entry which is preliminary data.</text>
</comment>
<dbReference type="Pfam" id="PF00468">
    <property type="entry name" value="Ribosomal_L34"/>
    <property type="match status" value="1"/>
</dbReference>
<evidence type="ECO:0000313" key="5">
    <source>
        <dbReference type="EMBL" id="KAJ9668876.1"/>
    </source>
</evidence>
<reference evidence="5" key="1">
    <citation type="submission" date="2022-10" db="EMBL/GenBank/DDBJ databases">
        <title>Culturing micro-colonial fungi from biological soil crusts in the Mojave desert and describing Neophaeococcomyces mojavensis, and introducing the new genera and species Taxawa tesnikishii.</title>
        <authorList>
            <person name="Kurbessoian T."/>
            <person name="Stajich J.E."/>
        </authorList>
    </citation>
    <scope>NUCLEOTIDE SEQUENCE</scope>
    <source>
        <strain evidence="5">TK_1</strain>
    </source>
</reference>
<keyword evidence="2" id="KW-0689">Ribosomal protein</keyword>
<organism evidence="5 6">
    <name type="scientific">Coniosporium apollinis</name>
    <dbReference type="NCBI Taxonomy" id="61459"/>
    <lineage>
        <taxon>Eukaryota</taxon>
        <taxon>Fungi</taxon>
        <taxon>Dikarya</taxon>
        <taxon>Ascomycota</taxon>
        <taxon>Pezizomycotina</taxon>
        <taxon>Dothideomycetes</taxon>
        <taxon>Dothideomycetes incertae sedis</taxon>
        <taxon>Coniosporium</taxon>
    </lineage>
</organism>
<dbReference type="Proteomes" id="UP001172684">
    <property type="component" value="Unassembled WGS sequence"/>
</dbReference>
<evidence type="ECO:0000256" key="3">
    <source>
        <dbReference type="ARBA" id="ARBA00023274"/>
    </source>
</evidence>
<protein>
    <recommendedName>
        <fullName evidence="7">Ribosomal protein L34</fullName>
    </recommendedName>
</protein>
<dbReference type="EMBL" id="JAPDRL010000005">
    <property type="protein sequence ID" value="KAJ9668876.1"/>
    <property type="molecule type" value="Genomic_DNA"/>
</dbReference>
<feature type="compositionally biased region" description="Polar residues" evidence="4">
    <location>
        <begin position="67"/>
        <end position="79"/>
    </location>
</feature>
<proteinExistence type="inferred from homology"/>
<sequence>MQCLRCLRSFARPPIQLQTSLLRATPKLQGSPAQQTRPLSLLPPRRPILQQPSLGPSAASPAVPSATTLIPSPSSSSGTLDLLPRISAHPGLASQQVRCGPRDTYNPSHLVRKRRHGFLARIRTRTGRNILKRRRAKGRKSLTH</sequence>
<evidence type="ECO:0000256" key="2">
    <source>
        <dbReference type="ARBA" id="ARBA00022980"/>
    </source>
</evidence>
<evidence type="ECO:0000256" key="1">
    <source>
        <dbReference type="ARBA" id="ARBA00010111"/>
    </source>
</evidence>